<evidence type="ECO:0000256" key="3">
    <source>
        <dbReference type="ARBA" id="ARBA00022475"/>
    </source>
</evidence>
<gene>
    <name evidence="9" type="ORF">UFOPK3564_00611</name>
</gene>
<feature type="transmembrane region" description="Helical" evidence="7">
    <location>
        <begin position="218"/>
        <end position="237"/>
    </location>
</feature>
<feature type="transmembrane region" description="Helical" evidence="7">
    <location>
        <begin position="317"/>
        <end position="335"/>
    </location>
</feature>
<reference evidence="9" key="1">
    <citation type="submission" date="2020-05" db="EMBL/GenBank/DDBJ databases">
        <authorList>
            <person name="Chiriac C."/>
            <person name="Salcher M."/>
            <person name="Ghai R."/>
            <person name="Kavagutti S V."/>
        </authorList>
    </citation>
    <scope>NUCLEOTIDE SEQUENCE</scope>
</reference>
<comment type="subcellular location">
    <subcellularLocation>
        <location evidence="1">Cell membrane</location>
        <topology evidence="1">Multi-pass membrane protein</topology>
    </subcellularLocation>
</comment>
<keyword evidence="6 7" id="KW-0472">Membrane</keyword>
<name>A0A6J7G952_9ZZZZ</name>
<evidence type="ECO:0000256" key="2">
    <source>
        <dbReference type="ARBA" id="ARBA00022448"/>
    </source>
</evidence>
<dbReference type="PROSITE" id="PS00216">
    <property type="entry name" value="SUGAR_TRANSPORT_1"/>
    <property type="match status" value="1"/>
</dbReference>
<dbReference type="GO" id="GO:0005886">
    <property type="term" value="C:plasma membrane"/>
    <property type="evidence" value="ECO:0007669"/>
    <property type="project" value="UniProtKB-SubCell"/>
</dbReference>
<feature type="transmembrane region" description="Helical" evidence="7">
    <location>
        <begin position="347"/>
        <end position="367"/>
    </location>
</feature>
<evidence type="ECO:0000256" key="4">
    <source>
        <dbReference type="ARBA" id="ARBA00022692"/>
    </source>
</evidence>
<dbReference type="Gene3D" id="1.20.1720.10">
    <property type="entry name" value="Multidrug resistance protein D"/>
    <property type="match status" value="1"/>
</dbReference>
<dbReference type="PANTHER" id="PTHR42718:SF46">
    <property type="entry name" value="BLR6921 PROTEIN"/>
    <property type="match status" value="1"/>
</dbReference>
<dbReference type="EMBL" id="CAFBMK010000022">
    <property type="protein sequence ID" value="CAB4901655.1"/>
    <property type="molecule type" value="Genomic_DNA"/>
</dbReference>
<dbReference type="InterPro" id="IPR011701">
    <property type="entry name" value="MFS"/>
</dbReference>
<evidence type="ECO:0000256" key="5">
    <source>
        <dbReference type="ARBA" id="ARBA00022989"/>
    </source>
</evidence>
<keyword evidence="2" id="KW-0813">Transport</keyword>
<dbReference type="PANTHER" id="PTHR42718">
    <property type="entry name" value="MAJOR FACILITATOR SUPERFAMILY MULTIDRUG TRANSPORTER MFSC"/>
    <property type="match status" value="1"/>
</dbReference>
<feature type="domain" description="Major facilitator superfamily (MFS) profile" evidence="8">
    <location>
        <begin position="31"/>
        <end position="480"/>
    </location>
</feature>
<evidence type="ECO:0000313" key="9">
    <source>
        <dbReference type="EMBL" id="CAB4901655.1"/>
    </source>
</evidence>
<feature type="transmembrane region" description="Helical" evidence="7">
    <location>
        <begin position="126"/>
        <end position="147"/>
    </location>
</feature>
<evidence type="ECO:0000256" key="6">
    <source>
        <dbReference type="ARBA" id="ARBA00023136"/>
    </source>
</evidence>
<dbReference type="SUPFAM" id="SSF103473">
    <property type="entry name" value="MFS general substrate transporter"/>
    <property type="match status" value="1"/>
</dbReference>
<protein>
    <submittedName>
        <fullName evidence="9">Unannotated protein</fullName>
    </submittedName>
</protein>
<feature type="transmembrane region" description="Helical" evidence="7">
    <location>
        <begin position="66"/>
        <end position="85"/>
    </location>
</feature>
<dbReference type="InterPro" id="IPR005829">
    <property type="entry name" value="Sugar_transporter_CS"/>
</dbReference>
<sequence length="499" mass="50455">MSVAATGAAAPAGPATGGVDGERWDGAVWAALIVLCGALFLDGLDVSMVGVALPSIGADLGLSPGTLQWVVSGYVLGYGGLLLLGGRAADLLGRRRVFLVALGVFAVASLLGALVDDGTLLIVTRFVKGVAAAFTAPAGLSIITTTFREGPARNKALSIYAACGASGFSLGLVFGGLLTELGWRYTFLLPAPIALVLLLAASRFIARDVPDDAGHRHYDLAGASTVTGSMLLLVYAVVEAPGRGWLDPLTLAAFATSALLLAAFVTIERRTAHPLVRLGVFRSRHIVHANVGALVVFGSYVGFQFLGTLYLQDALGWSPLQTALAFLPAGLLVAFGAPRTGALVDRIGSASVILLGLLAFAGAYLLFLRADGTPVYATVILPTMLLLGVGFALAFPALNMQATSGIADDEQGLASGLVNTSFQVGGAVVLALVTAVVSGTAVPGDPGAGVLDALVPATALVSGVALVGVLVTLAVLVPGARAALRERRARAAAPGCAAD</sequence>
<dbReference type="Gene3D" id="1.20.1250.20">
    <property type="entry name" value="MFS general substrate transporter like domains"/>
    <property type="match status" value="1"/>
</dbReference>
<feature type="transmembrane region" description="Helical" evidence="7">
    <location>
        <begin position="249"/>
        <end position="267"/>
    </location>
</feature>
<evidence type="ECO:0000259" key="8">
    <source>
        <dbReference type="PROSITE" id="PS50850"/>
    </source>
</evidence>
<dbReference type="InterPro" id="IPR020846">
    <property type="entry name" value="MFS_dom"/>
</dbReference>
<proteinExistence type="predicted"/>
<keyword evidence="4 7" id="KW-0812">Transmembrane</keyword>
<dbReference type="InterPro" id="IPR036259">
    <property type="entry name" value="MFS_trans_sf"/>
</dbReference>
<feature type="transmembrane region" description="Helical" evidence="7">
    <location>
        <begin position="185"/>
        <end position="206"/>
    </location>
</feature>
<feature type="transmembrane region" description="Helical" evidence="7">
    <location>
        <begin position="373"/>
        <end position="395"/>
    </location>
</feature>
<evidence type="ECO:0000256" key="1">
    <source>
        <dbReference type="ARBA" id="ARBA00004651"/>
    </source>
</evidence>
<feature type="transmembrane region" description="Helical" evidence="7">
    <location>
        <begin position="97"/>
        <end position="114"/>
    </location>
</feature>
<dbReference type="AlphaFoldDB" id="A0A6J7G952"/>
<dbReference type="Pfam" id="PF07690">
    <property type="entry name" value="MFS_1"/>
    <property type="match status" value="1"/>
</dbReference>
<keyword evidence="5 7" id="KW-1133">Transmembrane helix</keyword>
<dbReference type="PROSITE" id="PS50850">
    <property type="entry name" value="MFS"/>
    <property type="match status" value="1"/>
</dbReference>
<evidence type="ECO:0000256" key="7">
    <source>
        <dbReference type="SAM" id="Phobius"/>
    </source>
</evidence>
<organism evidence="9">
    <name type="scientific">freshwater metagenome</name>
    <dbReference type="NCBI Taxonomy" id="449393"/>
    <lineage>
        <taxon>unclassified sequences</taxon>
        <taxon>metagenomes</taxon>
        <taxon>ecological metagenomes</taxon>
    </lineage>
</organism>
<keyword evidence="3" id="KW-1003">Cell membrane</keyword>
<feature type="transmembrane region" description="Helical" evidence="7">
    <location>
        <begin position="28"/>
        <end position="54"/>
    </location>
</feature>
<feature type="transmembrane region" description="Helical" evidence="7">
    <location>
        <begin position="416"/>
        <end position="437"/>
    </location>
</feature>
<accession>A0A6J7G952</accession>
<feature type="transmembrane region" description="Helical" evidence="7">
    <location>
        <begin position="457"/>
        <end position="480"/>
    </location>
</feature>
<dbReference type="CDD" id="cd17321">
    <property type="entry name" value="MFS_MMR_MDR_like"/>
    <property type="match status" value="1"/>
</dbReference>
<feature type="transmembrane region" description="Helical" evidence="7">
    <location>
        <begin position="159"/>
        <end position="179"/>
    </location>
</feature>
<dbReference type="GO" id="GO:0022857">
    <property type="term" value="F:transmembrane transporter activity"/>
    <property type="evidence" value="ECO:0007669"/>
    <property type="project" value="InterPro"/>
</dbReference>
<feature type="transmembrane region" description="Helical" evidence="7">
    <location>
        <begin position="287"/>
        <end position="311"/>
    </location>
</feature>